<evidence type="ECO:0008006" key="3">
    <source>
        <dbReference type="Google" id="ProtNLM"/>
    </source>
</evidence>
<geneLocation type="plasmid" evidence="2">
    <name>pFRL6</name>
</geneLocation>
<keyword evidence="1" id="KW-0732">Signal</keyword>
<dbReference type="PROSITE" id="PS51257">
    <property type="entry name" value="PROKAR_LIPOPROTEIN"/>
    <property type="match status" value="1"/>
</dbReference>
<accession>V9Z7T6</accession>
<organism evidence="2">
    <name type="scientific">Streptomyces sp. F12</name>
    <dbReference type="NCBI Taxonomy" id="1436084"/>
    <lineage>
        <taxon>Bacteria</taxon>
        <taxon>Bacillati</taxon>
        <taxon>Actinomycetota</taxon>
        <taxon>Actinomycetes</taxon>
        <taxon>Kitasatosporales</taxon>
        <taxon>Streptomycetaceae</taxon>
        <taxon>Streptomyces</taxon>
    </lineage>
</organism>
<name>V9Z7T6_9ACTN</name>
<protein>
    <recommendedName>
        <fullName evidence="3">Lipoprotein</fullName>
    </recommendedName>
</protein>
<proteinExistence type="predicted"/>
<evidence type="ECO:0000313" key="2">
    <source>
        <dbReference type="EMBL" id="AHE40183.1"/>
    </source>
</evidence>
<reference evidence="2" key="1">
    <citation type="submission" date="2013-09" db="EMBL/GenBank/DDBJ databases">
        <title>Complete nucleotide sequence of Streptomyces linear plasmid pFRL6.</title>
        <authorList>
            <person name="Chen Z."/>
            <person name="Fang P."/>
            <person name="Qin Z."/>
        </authorList>
    </citation>
    <scope>NUCLEOTIDE SEQUENCE</scope>
    <source>
        <plasmid evidence="2">pFRL6</plasmid>
    </source>
</reference>
<dbReference type="AlphaFoldDB" id="V9Z7T6"/>
<keyword evidence="2" id="KW-0614">Plasmid</keyword>
<evidence type="ECO:0000256" key="1">
    <source>
        <dbReference type="SAM" id="SignalP"/>
    </source>
</evidence>
<dbReference type="EMBL" id="KF602051">
    <property type="protein sequence ID" value="AHE40183.1"/>
    <property type="molecule type" value="Genomic_DNA"/>
</dbReference>
<dbReference type="RefSeq" id="WP_024127447.1">
    <property type="nucleotide sequence ID" value="NC_023286.1"/>
</dbReference>
<feature type="signal peptide" evidence="1">
    <location>
        <begin position="1"/>
        <end position="21"/>
    </location>
</feature>
<feature type="chain" id="PRO_5004784490" description="Lipoprotein" evidence="1">
    <location>
        <begin position="22"/>
        <end position="183"/>
    </location>
</feature>
<gene>
    <name evidence="2" type="ORF">pFRL6_96</name>
</gene>
<sequence>MNSRTRLAAAALTATVLGALAACSSSDGTPAKPSASADATARVKSTATTYLRAWMAVTPSDGRTMCTLETAAARPNFDDDGGTLKGCIARRQQDSAADTADPSSTRAPLSITVSNVQDVPASHTHPAGKGVLATLHRSGDKPFRYALRLVKDGDAWRIEQKTDVGDRYAHTADPVAAVLAQME</sequence>